<organism evidence="2 3">
    <name type="scientific">Candidatus Endobugula sertula</name>
    <name type="common">Bugula neritina bacterial symbiont</name>
    <dbReference type="NCBI Taxonomy" id="62101"/>
    <lineage>
        <taxon>Bacteria</taxon>
        <taxon>Pseudomonadati</taxon>
        <taxon>Pseudomonadota</taxon>
        <taxon>Gammaproteobacteria</taxon>
        <taxon>Cellvibrionales</taxon>
        <taxon>Cellvibrionaceae</taxon>
        <taxon>Candidatus Endobugula</taxon>
    </lineage>
</organism>
<sequence>MSQTIALNEDHRDCLQEISNVAMGQAGDHLARLLDNFVILSIPNVAVLSPTEIAMAVQTIDDHNVSGVCQGFIGGGIAGEAMLLFNDTSFSDLAKLMEYDDELTETAEREVLIDATNILTGALLRGIAEQMDIEFSFGPPAILGQHQELDKLLSSNSVRWEQALVIEVNYKVEDHNVQCDLLVVITENSLNYLLKKLNYLLD</sequence>
<dbReference type="GO" id="GO:0006935">
    <property type="term" value="P:chemotaxis"/>
    <property type="evidence" value="ECO:0007669"/>
    <property type="project" value="UniProtKB-KW"/>
</dbReference>
<comment type="caution">
    <text evidence="2">The sequence shown here is derived from an EMBL/GenBank/DDBJ whole genome shotgun (WGS) entry which is preliminary data.</text>
</comment>
<dbReference type="InterPro" id="IPR028976">
    <property type="entry name" value="CheC-like_sf"/>
</dbReference>
<accession>A0A1D2QTG0</accession>
<evidence type="ECO:0008006" key="4">
    <source>
        <dbReference type="Google" id="ProtNLM"/>
    </source>
</evidence>
<dbReference type="InterPro" id="IPR051469">
    <property type="entry name" value="FliN/MopA/SpaO"/>
</dbReference>
<evidence type="ECO:0000256" key="1">
    <source>
        <dbReference type="ARBA" id="ARBA00022500"/>
    </source>
</evidence>
<evidence type="ECO:0000313" key="3">
    <source>
        <dbReference type="Proteomes" id="UP000242502"/>
    </source>
</evidence>
<dbReference type="PANTHER" id="PTHR43484:SF1">
    <property type="entry name" value="FLAGELLAR MOTOR SWITCH PROTEIN FLIN"/>
    <property type="match status" value="1"/>
</dbReference>
<gene>
    <name evidence="2" type="ORF">AB835_01935</name>
</gene>
<dbReference type="EMBL" id="MDLC01000004">
    <property type="protein sequence ID" value="ODS24833.1"/>
    <property type="molecule type" value="Genomic_DNA"/>
</dbReference>
<dbReference type="AlphaFoldDB" id="A0A1D2QTG0"/>
<evidence type="ECO:0000313" key="2">
    <source>
        <dbReference type="EMBL" id="ODS24833.1"/>
    </source>
</evidence>
<dbReference type="Gene3D" id="3.40.1550.10">
    <property type="entry name" value="CheC-like"/>
    <property type="match status" value="1"/>
</dbReference>
<name>A0A1D2QTG0_9GAMM</name>
<protein>
    <recommendedName>
        <fullName evidence="4">Histidine kinase</fullName>
    </recommendedName>
</protein>
<dbReference type="STRING" id="62101.AB835_01935"/>
<reference evidence="2 3" key="1">
    <citation type="journal article" date="2016" name="Appl. Environ. Microbiol.">
        <title>Lack of Overt Genome Reduction in the Bryostatin-Producing Bryozoan Symbiont "Candidatus Endobugula sertula".</title>
        <authorList>
            <person name="Miller I.J."/>
            <person name="Vanee N."/>
            <person name="Fong S.S."/>
            <person name="Lim-Fong G.E."/>
            <person name="Kwan J.C."/>
        </authorList>
    </citation>
    <scope>NUCLEOTIDE SEQUENCE [LARGE SCALE GENOMIC DNA]</scope>
    <source>
        <strain evidence="2">AB1-4</strain>
    </source>
</reference>
<dbReference type="SUPFAM" id="SSF103039">
    <property type="entry name" value="CheC-like"/>
    <property type="match status" value="1"/>
</dbReference>
<dbReference type="PANTHER" id="PTHR43484">
    <property type="match status" value="1"/>
</dbReference>
<proteinExistence type="predicted"/>
<dbReference type="Proteomes" id="UP000242502">
    <property type="component" value="Unassembled WGS sequence"/>
</dbReference>
<keyword evidence="1" id="KW-0145">Chemotaxis</keyword>
<dbReference type="CDD" id="cd17910">
    <property type="entry name" value="CheC_ClassII"/>
    <property type="match status" value="1"/>
</dbReference>